<dbReference type="GO" id="GO:0004308">
    <property type="term" value="F:exo-alpha-sialidase activity"/>
    <property type="evidence" value="ECO:0007669"/>
    <property type="project" value="InterPro"/>
</dbReference>
<dbReference type="PANTHER" id="PTHR10628:SF30">
    <property type="entry name" value="EXO-ALPHA-SIALIDASE"/>
    <property type="match status" value="1"/>
</dbReference>
<dbReference type="InterPro" id="IPR036278">
    <property type="entry name" value="Sialidase_sf"/>
</dbReference>
<dbReference type="Pfam" id="PF13859">
    <property type="entry name" value="BNR_3"/>
    <property type="match status" value="1"/>
</dbReference>
<dbReference type="InterPro" id="IPR011040">
    <property type="entry name" value="Sialidase"/>
</dbReference>
<dbReference type="Gene3D" id="2.120.10.10">
    <property type="match status" value="1"/>
</dbReference>
<accession>A0A0F9F787</accession>
<organism evidence="2">
    <name type="scientific">marine sediment metagenome</name>
    <dbReference type="NCBI Taxonomy" id="412755"/>
    <lineage>
        <taxon>unclassified sequences</taxon>
        <taxon>metagenomes</taxon>
        <taxon>ecological metagenomes</taxon>
    </lineage>
</organism>
<dbReference type="GO" id="GO:0006689">
    <property type="term" value="P:ganglioside catabolic process"/>
    <property type="evidence" value="ECO:0007669"/>
    <property type="project" value="TreeGrafter"/>
</dbReference>
<dbReference type="EMBL" id="LAZR01033849">
    <property type="protein sequence ID" value="KKL46937.1"/>
    <property type="molecule type" value="Genomic_DNA"/>
</dbReference>
<dbReference type="PANTHER" id="PTHR10628">
    <property type="entry name" value="SIALIDASE"/>
    <property type="match status" value="1"/>
</dbReference>
<dbReference type="GO" id="GO:0005737">
    <property type="term" value="C:cytoplasm"/>
    <property type="evidence" value="ECO:0007669"/>
    <property type="project" value="TreeGrafter"/>
</dbReference>
<dbReference type="AlphaFoldDB" id="A0A0F9F787"/>
<sequence length="210" mass="23410">MIKKHFLPAVLLLSLTVLTTCTPSVEEVPPTTVFGYTETSADTFGYRIPAMVTTAKGTVLAFAEKRVGLHDHAQNDIVLRRSLDNGKSWEAEQMIAEDGKNSLNDPCVVVLESGRILLMYQRFPYGYHARNSGWIKRADTGYETPRTTKSFLVHSDDDGGTWSEPREITRMIREENIISVGSPGRAIQLKSADHKGRIVFPLYETVPPEG</sequence>
<comment type="caution">
    <text evidence="2">The sequence shown here is derived from an EMBL/GenBank/DDBJ whole genome shotgun (WGS) entry which is preliminary data.</text>
</comment>
<evidence type="ECO:0000259" key="1">
    <source>
        <dbReference type="Pfam" id="PF13859"/>
    </source>
</evidence>
<dbReference type="GO" id="GO:0016020">
    <property type="term" value="C:membrane"/>
    <property type="evidence" value="ECO:0007669"/>
    <property type="project" value="TreeGrafter"/>
</dbReference>
<feature type="domain" description="Sialidase" evidence="1">
    <location>
        <begin position="49"/>
        <end position="205"/>
    </location>
</feature>
<proteinExistence type="predicted"/>
<name>A0A0F9F787_9ZZZZ</name>
<gene>
    <name evidence="2" type="ORF">LCGC14_2340560</name>
</gene>
<dbReference type="CDD" id="cd15482">
    <property type="entry name" value="Sialidase_non-viral"/>
    <property type="match status" value="1"/>
</dbReference>
<dbReference type="GO" id="GO:0009313">
    <property type="term" value="P:oligosaccharide catabolic process"/>
    <property type="evidence" value="ECO:0007669"/>
    <property type="project" value="TreeGrafter"/>
</dbReference>
<dbReference type="InterPro" id="IPR026856">
    <property type="entry name" value="Sialidase_fam"/>
</dbReference>
<feature type="non-terminal residue" evidence="2">
    <location>
        <position position="210"/>
    </location>
</feature>
<protein>
    <recommendedName>
        <fullName evidence="1">Sialidase domain-containing protein</fullName>
    </recommendedName>
</protein>
<dbReference type="SUPFAM" id="SSF50939">
    <property type="entry name" value="Sialidases"/>
    <property type="match status" value="1"/>
</dbReference>
<evidence type="ECO:0000313" key="2">
    <source>
        <dbReference type="EMBL" id="KKL46937.1"/>
    </source>
</evidence>
<reference evidence="2" key="1">
    <citation type="journal article" date="2015" name="Nature">
        <title>Complex archaea that bridge the gap between prokaryotes and eukaryotes.</title>
        <authorList>
            <person name="Spang A."/>
            <person name="Saw J.H."/>
            <person name="Jorgensen S.L."/>
            <person name="Zaremba-Niedzwiedzka K."/>
            <person name="Martijn J."/>
            <person name="Lind A.E."/>
            <person name="van Eijk R."/>
            <person name="Schleper C."/>
            <person name="Guy L."/>
            <person name="Ettema T.J."/>
        </authorList>
    </citation>
    <scope>NUCLEOTIDE SEQUENCE</scope>
</reference>